<dbReference type="GO" id="GO:0000775">
    <property type="term" value="C:chromosome, centromeric region"/>
    <property type="evidence" value="ECO:0007669"/>
    <property type="project" value="TreeGrafter"/>
</dbReference>
<gene>
    <name evidence="2" type="primary">Mis18bp1_1</name>
    <name evidence="2" type="ORF">STECAR_R02719</name>
</gene>
<dbReference type="PANTHER" id="PTHR16124">
    <property type="entry name" value="MIS18-BINDING PROTEIN 1"/>
    <property type="match status" value="1"/>
</dbReference>
<sequence>RRLRLCSLGRAIASFPKHKNGFWVEVAMAVGSRSAEECHQKYAEEQQAKGSKTHAKRTTASGKTEQKGTDLLLLVILTINILIPIDKKEPVPITAKVGTFKRKQQMRDFLDHLPKDNHDDIFTTTPFQNRRVKV</sequence>
<dbReference type="InterPro" id="IPR039110">
    <property type="entry name" value="KNL2-like"/>
</dbReference>
<dbReference type="CDD" id="cd00167">
    <property type="entry name" value="SANT"/>
    <property type="match status" value="1"/>
</dbReference>
<dbReference type="OrthoDB" id="118550at2759"/>
<organism evidence="2 3">
    <name type="scientific">Steatornis caripensis</name>
    <name type="common">Oilbird</name>
    <dbReference type="NCBI Taxonomy" id="48435"/>
    <lineage>
        <taxon>Eukaryota</taxon>
        <taxon>Metazoa</taxon>
        <taxon>Chordata</taxon>
        <taxon>Craniata</taxon>
        <taxon>Vertebrata</taxon>
        <taxon>Euteleostomi</taxon>
        <taxon>Archelosauria</taxon>
        <taxon>Archosauria</taxon>
        <taxon>Dinosauria</taxon>
        <taxon>Saurischia</taxon>
        <taxon>Theropoda</taxon>
        <taxon>Coelurosauria</taxon>
        <taxon>Aves</taxon>
        <taxon>Neognathae</taxon>
        <taxon>Neoaves</taxon>
        <taxon>Strisores</taxon>
        <taxon>Caprimulgiformes</taxon>
        <taxon>Steatornithidae</taxon>
        <taxon>Steatornis</taxon>
    </lineage>
</organism>
<dbReference type="InterPro" id="IPR009057">
    <property type="entry name" value="Homeodomain-like_sf"/>
</dbReference>
<comment type="caution">
    <text evidence="2">The sequence shown here is derived from an EMBL/GenBank/DDBJ whole genome shotgun (WGS) entry which is preliminary data.</text>
</comment>
<dbReference type="InterPro" id="IPR001005">
    <property type="entry name" value="SANT/Myb"/>
</dbReference>
<evidence type="ECO:0000313" key="3">
    <source>
        <dbReference type="Proteomes" id="UP000516988"/>
    </source>
</evidence>
<dbReference type="EMBL" id="VZSC01008087">
    <property type="protein sequence ID" value="NWX44490.1"/>
    <property type="molecule type" value="Genomic_DNA"/>
</dbReference>
<feature type="region of interest" description="Disordered" evidence="1">
    <location>
        <begin position="39"/>
        <end position="64"/>
    </location>
</feature>
<keyword evidence="3" id="KW-1185">Reference proteome</keyword>
<dbReference type="PANTHER" id="PTHR16124:SF3">
    <property type="entry name" value="MIS18-BINDING PROTEIN 1"/>
    <property type="match status" value="1"/>
</dbReference>
<reference evidence="2 3" key="1">
    <citation type="submission" date="2019-09" db="EMBL/GenBank/DDBJ databases">
        <title>Bird 10,000 Genomes (B10K) Project - Family phase.</title>
        <authorList>
            <person name="Zhang G."/>
        </authorList>
    </citation>
    <scope>NUCLEOTIDE SEQUENCE [LARGE SCALE GENOMIC DNA]</scope>
    <source>
        <strain evidence="2">OUT-0004</strain>
    </source>
</reference>
<proteinExistence type="predicted"/>
<accession>A0A7K6WCF2</accession>
<evidence type="ECO:0000313" key="2">
    <source>
        <dbReference type="EMBL" id="NWX44490.1"/>
    </source>
</evidence>
<feature type="non-terminal residue" evidence="2">
    <location>
        <position position="1"/>
    </location>
</feature>
<evidence type="ECO:0000256" key="1">
    <source>
        <dbReference type="SAM" id="MobiDB-lite"/>
    </source>
</evidence>
<dbReference type="Gene3D" id="1.10.10.60">
    <property type="entry name" value="Homeodomain-like"/>
    <property type="match status" value="1"/>
</dbReference>
<dbReference type="AlphaFoldDB" id="A0A7K6WCF2"/>
<protein>
    <submittedName>
        <fullName evidence="2">M18BP protein</fullName>
    </submittedName>
</protein>
<name>A0A7K6WCF2_STECA</name>
<feature type="non-terminal residue" evidence="2">
    <location>
        <position position="134"/>
    </location>
</feature>
<dbReference type="SUPFAM" id="SSF46689">
    <property type="entry name" value="Homeodomain-like"/>
    <property type="match status" value="1"/>
</dbReference>
<dbReference type="Proteomes" id="UP000516988">
    <property type="component" value="Unassembled WGS sequence"/>
</dbReference>